<keyword evidence="3" id="KW-1185">Reference proteome</keyword>
<evidence type="ECO:0000259" key="1">
    <source>
        <dbReference type="Pfam" id="PF10533"/>
    </source>
</evidence>
<reference evidence="2 3" key="1">
    <citation type="submission" date="2020-10" db="EMBL/GenBank/DDBJ databases">
        <title>The Coptis chinensis genome and diversification of protoberbering-type alkaloids.</title>
        <authorList>
            <person name="Wang B."/>
            <person name="Shu S."/>
            <person name="Song C."/>
            <person name="Liu Y."/>
        </authorList>
    </citation>
    <scope>NUCLEOTIDE SEQUENCE [LARGE SCALE GENOMIC DNA]</scope>
    <source>
        <strain evidence="2">HL-2020</strain>
        <tissue evidence="2">Leaf</tissue>
    </source>
</reference>
<dbReference type="Pfam" id="PF10533">
    <property type="entry name" value="Plant_zn_clust"/>
    <property type="match status" value="1"/>
</dbReference>
<feature type="domain" description="Zn-cluster" evidence="1">
    <location>
        <begin position="35"/>
        <end position="54"/>
    </location>
</feature>
<dbReference type="AlphaFoldDB" id="A0A835IUF2"/>
<accession>A0A835IUF2</accession>
<gene>
    <name evidence="2" type="ORF">IFM89_000832</name>
</gene>
<organism evidence="2 3">
    <name type="scientific">Coptis chinensis</name>
    <dbReference type="NCBI Taxonomy" id="261450"/>
    <lineage>
        <taxon>Eukaryota</taxon>
        <taxon>Viridiplantae</taxon>
        <taxon>Streptophyta</taxon>
        <taxon>Embryophyta</taxon>
        <taxon>Tracheophyta</taxon>
        <taxon>Spermatophyta</taxon>
        <taxon>Magnoliopsida</taxon>
        <taxon>Ranunculales</taxon>
        <taxon>Ranunculaceae</taxon>
        <taxon>Coptidoideae</taxon>
        <taxon>Coptis</taxon>
    </lineage>
</organism>
<name>A0A835IUF2_9MAGN</name>
<sequence length="97" mass="11057">MSRFHMTGLRESLFRCEQSPNPILGRKWYVPLILRKLRVKRSIKVPTISNKVADIPPNEYPWGSTVRSQSRALHTLGLTTQCTPPSPLSFILLANEI</sequence>
<dbReference type="Proteomes" id="UP000631114">
    <property type="component" value="Unassembled WGS sequence"/>
</dbReference>
<proteinExistence type="predicted"/>
<dbReference type="EMBL" id="JADFTS010000001">
    <property type="protein sequence ID" value="KAF9623343.1"/>
    <property type="molecule type" value="Genomic_DNA"/>
</dbReference>
<evidence type="ECO:0000313" key="3">
    <source>
        <dbReference type="Proteomes" id="UP000631114"/>
    </source>
</evidence>
<comment type="caution">
    <text evidence="2">The sequence shown here is derived from an EMBL/GenBank/DDBJ whole genome shotgun (WGS) entry which is preliminary data.</text>
</comment>
<evidence type="ECO:0000313" key="2">
    <source>
        <dbReference type="EMBL" id="KAF9623343.1"/>
    </source>
</evidence>
<protein>
    <recommendedName>
        <fullName evidence="1">Zn-cluster domain-containing protein</fullName>
    </recommendedName>
</protein>
<dbReference type="InterPro" id="IPR018872">
    <property type="entry name" value="Zn-cluster-dom"/>
</dbReference>